<keyword evidence="6" id="KW-0805">Transcription regulation</keyword>
<keyword evidence="5" id="KW-1133">Transmembrane helix</keyword>
<name>A0A9P0A7S7_BEMTA</name>
<dbReference type="GO" id="GO:0000978">
    <property type="term" value="F:RNA polymerase II cis-regulatory region sequence-specific DNA binding"/>
    <property type="evidence" value="ECO:0007669"/>
    <property type="project" value="TreeGrafter"/>
</dbReference>
<keyword evidence="10" id="KW-0539">Nucleus</keyword>
<keyword evidence="8" id="KW-0472">Membrane</keyword>
<evidence type="ECO:0000259" key="12">
    <source>
        <dbReference type="PROSITE" id="PS50888"/>
    </source>
</evidence>
<keyword evidence="3" id="KW-0812">Transmembrane</keyword>
<dbReference type="Gene3D" id="4.10.280.10">
    <property type="entry name" value="Helix-loop-helix DNA-binding domain"/>
    <property type="match status" value="1"/>
</dbReference>
<comment type="subcellular location">
    <subcellularLocation>
        <location evidence="2">Endoplasmic reticulum membrane</location>
        <topology evidence="2">Multi-pass membrane protein</topology>
    </subcellularLocation>
    <subcellularLocation>
        <location evidence="1">Nucleus</location>
    </subcellularLocation>
</comment>
<evidence type="ECO:0000256" key="7">
    <source>
        <dbReference type="ARBA" id="ARBA00023125"/>
    </source>
</evidence>
<evidence type="ECO:0000256" key="6">
    <source>
        <dbReference type="ARBA" id="ARBA00023015"/>
    </source>
</evidence>
<dbReference type="GO" id="GO:0005789">
    <property type="term" value="C:endoplasmic reticulum membrane"/>
    <property type="evidence" value="ECO:0007669"/>
    <property type="project" value="UniProtKB-SubCell"/>
</dbReference>
<keyword evidence="7" id="KW-0238">DNA-binding</keyword>
<feature type="domain" description="BHLH" evidence="12">
    <location>
        <begin position="264"/>
        <end position="314"/>
    </location>
</feature>
<dbReference type="EMBL" id="OU963864">
    <property type="protein sequence ID" value="CAH0385967.1"/>
    <property type="molecule type" value="Genomic_DNA"/>
</dbReference>
<keyword evidence="9" id="KW-0804">Transcription</keyword>
<dbReference type="PANTHER" id="PTHR46062:SF1">
    <property type="entry name" value="LP12374P"/>
    <property type="match status" value="1"/>
</dbReference>
<feature type="region of interest" description="Disordered" evidence="11">
    <location>
        <begin position="10"/>
        <end position="30"/>
    </location>
</feature>
<dbReference type="Proteomes" id="UP001152759">
    <property type="component" value="Chromosome 3"/>
</dbReference>
<evidence type="ECO:0000256" key="3">
    <source>
        <dbReference type="ARBA" id="ARBA00022692"/>
    </source>
</evidence>
<dbReference type="SMART" id="SM00353">
    <property type="entry name" value="HLH"/>
    <property type="match status" value="1"/>
</dbReference>
<organism evidence="13 14">
    <name type="scientific">Bemisia tabaci</name>
    <name type="common">Sweetpotato whitefly</name>
    <name type="synonym">Aleurodes tabaci</name>
    <dbReference type="NCBI Taxonomy" id="7038"/>
    <lineage>
        <taxon>Eukaryota</taxon>
        <taxon>Metazoa</taxon>
        <taxon>Ecdysozoa</taxon>
        <taxon>Arthropoda</taxon>
        <taxon>Hexapoda</taxon>
        <taxon>Insecta</taxon>
        <taxon>Pterygota</taxon>
        <taxon>Neoptera</taxon>
        <taxon>Paraneoptera</taxon>
        <taxon>Hemiptera</taxon>
        <taxon>Sternorrhyncha</taxon>
        <taxon>Aleyrodoidea</taxon>
        <taxon>Aleyrodidae</taxon>
        <taxon>Aleyrodinae</taxon>
        <taxon>Bemisia</taxon>
    </lineage>
</organism>
<dbReference type="KEGG" id="btab:109038555"/>
<dbReference type="Pfam" id="PF00010">
    <property type="entry name" value="HLH"/>
    <property type="match status" value="1"/>
</dbReference>
<feature type="compositionally biased region" description="Low complexity" evidence="11">
    <location>
        <begin position="352"/>
        <end position="367"/>
    </location>
</feature>
<evidence type="ECO:0000256" key="9">
    <source>
        <dbReference type="ARBA" id="ARBA00023163"/>
    </source>
</evidence>
<dbReference type="SUPFAM" id="SSF47459">
    <property type="entry name" value="HLH, helix-loop-helix DNA-binding domain"/>
    <property type="match status" value="1"/>
</dbReference>
<evidence type="ECO:0000256" key="5">
    <source>
        <dbReference type="ARBA" id="ARBA00022989"/>
    </source>
</evidence>
<dbReference type="AlphaFoldDB" id="A0A9P0A7S7"/>
<evidence type="ECO:0000256" key="10">
    <source>
        <dbReference type="ARBA" id="ARBA00023242"/>
    </source>
</evidence>
<evidence type="ECO:0000256" key="11">
    <source>
        <dbReference type="SAM" id="MobiDB-lite"/>
    </source>
</evidence>
<reference evidence="13" key="1">
    <citation type="submission" date="2021-12" db="EMBL/GenBank/DDBJ databases">
        <authorList>
            <person name="King R."/>
        </authorList>
    </citation>
    <scope>NUCLEOTIDE SEQUENCE</scope>
</reference>
<dbReference type="PROSITE" id="PS50888">
    <property type="entry name" value="BHLH"/>
    <property type="match status" value="1"/>
</dbReference>
<evidence type="ECO:0000256" key="1">
    <source>
        <dbReference type="ARBA" id="ARBA00004123"/>
    </source>
</evidence>
<evidence type="ECO:0000313" key="14">
    <source>
        <dbReference type="Proteomes" id="UP001152759"/>
    </source>
</evidence>
<dbReference type="InterPro" id="IPR036638">
    <property type="entry name" value="HLH_DNA-bd_sf"/>
</dbReference>
<dbReference type="PANTHER" id="PTHR46062">
    <property type="entry name" value="STEROL REGULATORY ELEMENT-BINDING PROTEIN"/>
    <property type="match status" value="1"/>
</dbReference>
<gene>
    <name evidence="13" type="ORF">BEMITA_LOCUS5140</name>
</gene>
<dbReference type="GO" id="GO:0000981">
    <property type="term" value="F:DNA-binding transcription factor activity, RNA polymerase II-specific"/>
    <property type="evidence" value="ECO:0007669"/>
    <property type="project" value="TreeGrafter"/>
</dbReference>
<sequence length="1045" mass="115244">MPQVTCRKIMSNQNGNPIQKMDTSPNSTSQPFLSGYSDYLMAPSRTENVSLLQNVSLPVSAAVLPGNMQGQISMQPSQPVSCTDAANFGNPGSTSSNVVLSSGANTYNHRAVMTSNQTILSSSQSPKGSPKTSVAAQSQVPVFSNIKPKPNQSNFLQSVHSQSSNQPPNKKNKTAVKASNNQVVTVQPLHIPGKQVLVQANLNGQQTVMYTTNPATTSVKSEHILMNAGTILTTGIPVVLDAENFALNQIPGTNVSMKFPKKEGKRNSHNAIERRYRTSINDKIIELKDMIVGTEAKLNKSAVLKKAIDYIRFLQNSNAKLKQENMALKMGQKQSIKDLLTTAEVPDVGGITPPHSDVSSPSVSDTSPSPPPSPHDSIYSNETKEDLLPGIVQNIASHTRTMLCAFMLCVVVFNPLGLAFNQLSPQSPLAADFSSSKESRMILNVDHNSDYGNERLGSRYSLSSVFLWLLNMLILVFCFTKIMIYKSPVRNTKSKNATLFWQHRKQADFNLAKGDIMGAKQELSMCLNVLSLQLPVSNMELYSSLFCEISRQIMNRLWIGSLFSKYTGGIFTNSQTRKETKSWLQEVSVVYLKLQQLSLASNSQPSHPHGIYLALSALNMAEAAGVQPIADFYVAVALQLKASLPGIFQLYTRYYLSSARRHYQNYPASHLHWLMTPYGYRFFINQKWSYGPTSSSLFVSPPEKCNPLAFVARVYREHLILRALQTLVAPGGQVDSTNGDEPVRRTQTPDVLLYIQLLTEKSGTHSLMCPPKQGPVFDEIANWWASVIAVGAYWILGEDKQAESFYQKVESIPVSLQSEILPKAVLASFKCRQACFGSYRKGSSQAIFRACNVAGQLLAEALTFVECKEPDSKVLLTQLLATDWLLETRTILWEEESGSRNQEPVPPAILEAFQRDLSSLKKMTQFIPSSLAKVFLYEAFARLMAGAAPGKTQQLIDRSLRQRHHKSSIICGKEKSHPDVGGDREHAAALYLACRHLPSPLLASPGERAGMLAEAVKTLEKIGDKKKLQDCYKLMKSLTSSTVTN</sequence>
<keyword evidence="14" id="KW-1185">Reference proteome</keyword>
<protein>
    <recommendedName>
        <fullName evidence="12">BHLH domain-containing protein</fullName>
    </recommendedName>
</protein>
<evidence type="ECO:0000256" key="2">
    <source>
        <dbReference type="ARBA" id="ARBA00004477"/>
    </source>
</evidence>
<evidence type="ECO:0000313" key="13">
    <source>
        <dbReference type="EMBL" id="CAH0385967.1"/>
    </source>
</evidence>
<dbReference type="InterPro" id="IPR011598">
    <property type="entry name" value="bHLH_dom"/>
</dbReference>
<dbReference type="GO" id="GO:0005634">
    <property type="term" value="C:nucleus"/>
    <property type="evidence" value="ECO:0007669"/>
    <property type="project" value="UniProtKB-SubCell"/>
</dbReference>
<feature type="region of interest" description="Disordered" evidence="11">
    <location>
        <begin position="117"/>
        <end position="176"/>
    </location>
</feature>
<evidence type="ECO:0000256" key="4">
    <source>
        <dbReference type="ARBA" id="ARBA00022824"/>
    </source>
</evidence>
<accession>A0A9P0A7S7</accession>
<proteinExistence type="predicted"/>
<feature type="compositionally biased region" description="Polar residues" evidence="11">
    <location>
        <begin position="117"/>
        <end position="142"/>
    </location>
</feature>
<dbReference type="FunFam" id="4.10.280.10:FF:000098">
    <property type="entry name" value="Sterol regulatory element-binding protein"/>
    <property type="match status" value="1"/>
</dbReference>
<dbReference type="GO" id="GO:0046983">
    <property type="term" value="F:protein dimerization activity"/>
    <property type="evidence" value="ECO:0007669"/>
    <property type="project" value="InterPro"/>
</dbReference>
<feature type="compositionally biased region" description="Polar residues" evidence="11">
    <location>
        <begin position="150"/>
        <end position="169"/>
    </location>
</feature>
<keyword evidence="4" id="KW-0256">Endoplasmic reticulum</keyword>
<dbReference type="CDD" id="cd11394">
    <property type="entry name" value="bHLHzip_SREBP"/>
    <property type="match status" value="1"/>
</dbReference>
<feature type="region of interest" description="Disordered" evidence="11">
    <location>
        <begin position="346"/>
        <end position="381"/>
    </location>
</feature>
<evidence type="ECO:0000256" key="8">
    <source>
        <dbReference type="ARBA" id="ARBA00023136"/>
    </source>
</evidence>